<reference evidence="3" key="1">
    <citation type="submission" date="2016-01" db="EMBL/GenBank/DDBJ databases">
        <title>Complete genome sequence of Microbulbifer sp. CCB-MM1, a halophile isolated from Matang Mangrove Forest, Perak.</title>
        <authorList>
            <person name="Moh T.H."/>
            <person name="Dinesh B."/>
            <person name="Lau N.-S."/>
            <person name="Go F."/>
            <person name="Alexander Chong S.-C."/>
        </authorList>
    </citation>
    <scope>NUCLEOTIDE SEQUENCE [LARGE SCALE GENOMIC DNA]</scope>
    <source>
        <strain evidence="3">CCB-MM1</strain>
    </source>
</reference>
<gene>
    <name evidence="2" type="ORF">AUP74_00674</name>
</gene>
<sequence>MKRQPDERGRLGRILFKLFDHWQITNPQRLILLGLNPESPIDPNEYLSRGSFAADRDKLERASILLGIHKSLRVLFPANRDLVYQWISHPNNHFDGMTPVEIVERHGIPGMHMVRGYLDQQLAGQDLAAGKQIKARAKISLAPDEESIEWLSATTTCNESPDFVFETSTEGILQLLDVWTLALSIFSRKEKARLWLVTHAPALGCAPVAILATKSGRTKVLGVLRRIEQGDFGG</sequence>
<name>A0A1C9W4S2_9GAMM</name>
<keyword evidence="3" id="KW-1185">Reference proteome</keyword>
<organism evidence="2 3">
    <name type="scientific">Microbulbifer aggregans</name>
    <dbReference type="NCBI Taxonomy" id="1769779"/>
    <lineage>
        <taxon>Bacteria</taxon>
        <taxon>Pseudomonadati</taxon>
        <taxon>Pseudomonadota</taxon>
        <taxon>Gammaproteobacteria</taxon>
        <taxon>Cellvibrionales</taxon>
        <taxon>Microbulbiferaceae</taxon>
        <taxon>Microbulbifer</taxon>
    </lineage>
</organism>
<evidence type="ECO:0000313" key="3">
    <source>
        <dbReference type="Proteomes" id="UP000095672"/>
    </source>
</evidence>
<dbReference type="RefSeq" id="WP_069946315.1">
    <property type="nucleotide sequence ID" value="NZ_CP014143.1"/>
</dbReference>
<dbReference type="OrthoDB" id="117888at2"/>
<dbReference type="Pfam" id="PF09722">
    <property type="entry name" value="Xre_MbcA_ParS_C"/>
    <property type="match status" value="1"/>
</dbReference>
<evidence type="ECO:0000313" key="2">
    <source>
        <dbReference type="EMBL" id="AOS96143.1"/>
    </source>
</evidence>
<dbReference type="KEGG" id="micc:AUP74_00674"/>
<protein>
    <recommendedName>
        <fullName evidence="1">Antitoxin Xre/MbcA/ParS-like toxin-binding domain-containing protein</fullName>
    </recommendedName>
</protein>
<dbReference type="STRING" id="1769779.AUP74_00674"/>
<dbReference type="InterPro" id="IPR024467">
    <property type="entry name" value="Xre/MbcA/ParS-like_toxin-bd"/>
</dbReference>
<proteinExistence type="predicted"/>
<dbReference type="AlphaFoldDB" id="A0A1C9W4S2"/>
<accession>A0A1C9W4S2</accession>
<dbReference type="Proteomes" id="UP000095672">
    <property type="component" value="Chromosome"/>
</dbReference>
<feature type="domain" description="Antitoxin Xre/MbcA/ParS-like toxin-binding" evidence="1">
    <location>
        <begin position="71"/>
        <end position="121"/>
    </location>
</feature>
<evidence type="ECO:0000259" key="1">
    <source>
        <dbReference type="Pfam" id="PF09722"/>
    </source>
</evidence>
<dbReference type="EMBL" id="CP014143">
    <property type="protein sequence ID" value="AOS96143.1"/>
    <property type="molecule type" value="Genomic_DNA"/>
</dbReference>